<feature type="transmembrane region" description="Helical" evidence="1">
    <location>
        <begin position="371"/>
        <end position="392"/>
    </location>
</feature>
<evidence type="ECO:0000313" key="4">
    <source>
        <dbReference type="Proteomes" id="UP000199315"/>
    </source>
</evidence>
<feature type="transmembrane region" description="Helical" evidence="1">
    <location>
        <begin position="249"/>
        <end position="271"/>
    </location>
</feature>
<keyword evidence="1" id="KW-1133">Transmembrane helix</keyword>
<feature type="transmembrane region" description="Helical" evidence="1">
    <location>
        <begin position="218"/>
        <end position="237"/>
    </location>
</feature>
<dbReference type="PANTHER" id="PTHR34473:SF2">
    <property type="entry name" value="UPF0699 TRANSMEMBRANE PROTEIN YDBT"/>
    <property type="match status" value="1"/>
</dbReference>
<reference evidence="3 4" key="1">
    <citation type="submission" date="2016-09" db="EMBL/GenBank/DDBJ databases">
        <authorList>
            <person name="Capua I."/>
            <person name="De Benedictis P."/>
            <person name="Joannis T."/>
            <person name="Lombin L.H."/>
            <person name="Cattoli G."/>
        </authorList>
    </citation>
    <scope>NUCLEOTIDE SEQUENCE [LARGE SCALE GENOMIC DNA]</scope>
    <source>
        <strain evidence="3 4">GluBS11</strain>
    </source>
</reference>
<dbReference type="EMBL" id="FMKA01000003">
    <property type="protein sequence ID" value="SCP96098.1"/>
    <property type="molecule type" value="Genomic_DNA"/>
</dbReference>
<dbReference type="PIRSF" id="PIRSF026631">
    <property type="entry name" value="UCP026631"/>
    <property type="match status" value="1"/>
</dbReference>
<feature type="domain" description="YdbS-like PH" evidence="2">
    <location>
        <begin position="272"/>
        <end position="326"/>
    </location>
</feature>
<protein>
    <submittedName>
        <fullName evidence="3">Uncharacterized membrane protein YdbT, contains bPH2 (Pleckstrin homology) domain</fullName>
    </submittedName>
</protein>
<sequence length="502" mass="55915">MTSENNGNGIFRNHPFMILKNMGGAVWIVIWILVSSFDDIKKLAAYVSGEGNRSLFTVLIAASVILLLAGLTGGFSWFRWYRITMSIDDMNFYWKKGGIFRRDISIPLNTISNCNLNQNLIEKIFGLYALKIDVNSSEMSKGADLKLILAKDKAVEVRDRIFSSTQNTEMSGGKTAETIEAGFIDEEAAIAEMQTGKRVSGIYRFDIKDIIRHSVMQFSVVTLIVLIGGIAGFSAGVMSGAERGTEGSILFAAMAIVPVFYQGLQGITRLFNFKVQRIDSRLLLSYGLLNTREYTVPVDKINAIQITESLFARMAGYAMVSVNNIGMGDEKQEKTNICLYMKKDECMKLIGELLPEYDINFSVEKQEKQAITYYAISYLVYIAVPGAVAAGVLKIWQLGIAVLAVAVLAMLWSSFAPGISIGENILIIRRGLFTSVKWVIPYRQIEMMKIHENPLGRRLGIAKILIHIRGPLIAGIVESGMFRKEMIERNAECFRAQTTCEQ</sequence>
<evidence type="ECO:0000313" key="3">
    <source>
        <dbReference type="EMBL" id="SCP96098.1"/>
    </source>
</evidence>
<dbReference type="Pfam" id="PF03703">
    <property type="entry name" value="bPH_2"/>
    <property type="match status" value="3"/>
</dbReference>
<feature type="transmembrane region" description="Helical" evidence="1">
    <location>
        <begin position="16"/>
        <end position="34"/>
    </location>
</feature>
<feature type="transmembrane region" description="Helical" evidence="1">
    <location>
        <begin position="54"/>
        <end position="78"/>
    </location>
</feature>
<feature type="domain" description="YdbS-like PH" evidence="2">
    <location>
        <begin position="80"/>
        <end position="159"/>
    </location>
</feature>
<feature type="domain" description="YdbS-like PH" evidence="2">
    <location>
        <begin position="419"/>
        <end position="470"/>
    </location>
</feature>
<evidence type="ECO:0000256" key="1">
    <source>
        <dbReference type="SAM" id="Phobius"/>
    </source>
</evidence>
<dbReference type="STRING" id="1619234.SAMN05421730_1003183"/>
<evidence type="ECO:0000259" key="2">
    <source>
        <dbReference type="Pfam" id="PF03703"/>
    </source>
</evidence>
<dbReference type="PANTHER" id="PTHR34473">
    <property type="entry name" value="UPF0699 TRANSMEMBRANE PROTEIN YDBS"/>
    <property type="match status" value="1"/>
</dbReference>
<keyword evidence="1" id="KW-0472">Membrane</keyword>
<keyword evidence="4" id="KW-1185">Reference proteome</keyword>
<keyword evidence="1" id="KW-0812">Transmembrane</keyword>
<proteinExistence type="predicted"/>
<dbReference type="AlphaFoldDB" id="A0A1D3TR22"/>
<dbReference type="InterPro" id="IPR005182">
    <property type="entry name" value="YdbS-like_PH"/>
</dbReference>
<feature type="transmembrane region" description="Helical" evidence="1">
    <location>
        <begin position="398"/>
        <end position="421"/>
    </location>
</feature>
<accession>A0A1D3TR22</accession>
<gene>
    <name evidence="3" type="ORF">SAMN05421730_1003183</name>
</gene>
<dbReference type="RefSeq" id="WP_207648816.1">
    <property type="nucleotide sequence ID" value="NZ_FMKA01000003.1"/>
</dbReference>
<name>A0A1D3TR22_9FIRM</name>
<organism evidence="3 4">
    <name type="scientific">Anaerobium acetethylicum</name>
    <dbReference type="NCBI Taxonomy" id="1619234"/>
    <lineage>
        <taxon>Bacteria</taxon>
        <taxon>Bacillati</taxon>
        <taxon>Bacillota</taxon>
        <taxon>Clostridia</taxon>
        <taxon>Lachnospirales</taxon>
        <taxon>Lachnospiraceae</taxon>
        <taxon>Anaerobium</taxon>
    </lineage>
</organism>
<dbReference type="InterPro" id="IPR014529">
    <property type="entry name" value="UCP026631"/>
</dbReference>
<dbReference type="Proteomes" id="UP000199315">
    <property type="component" value="Unassembled WGS sequence"/>
</dbReference>